<keyword evidence="2" id="KW-1185">Reference proteome</keyword>
<gene>
    <name evidence="1" type="ORF">EVAR_74886_1</name>
</gene>
<sequence>MFIRVHRLIFNGLALVRHPDRIVRVCLAFDQFFNIAPVQIQLGERKPSRYVPTIAGSAGDVDECAAEQPAPPAPGPGDRNSLLCTVFRNTSSCRRDGRVTRPEINLVTGGSGRLN</sequence>
<accession>A0A4C1Z3K3</accession>
<reference evidence="1 2" key="1">
    <citation type="journal article" date="2019" name="Commun. Biol.">
        <title>The bagworm genome reveals a unique fibroin gene that provides high tensile strength.</title>
        <authorList>
            <person name="Kono N."/>
            <person name="Nakamura H."/>
            <person name="Ohtoshi R."/>
            <person name="Tomita M."/>
            <person name="Numata K."/>
            <person name="Arakawa K."/>
        </authorList>
    </citation>
    <scope>NUCLEOTIDE SEQUENCE [LARGE SCALE GENOMIC DNA]</scope>
</reference>
<evidence type="ECO:0000313" key="1">
    <source>
        <dbReference type="EMBL" id="GBP81624.1"/>
    </source>
</evidence>
<organism evidence="1 2">
    <name type="scientific">Eumeta variegata</name>
    <name type="common">Bagworm moth</name>
    <name type="synonym">Eumeta japonica</name>
    <dbReference type="NCBI Taxonomy" id="151549"/>
    <lineage>
        <taxon>Eukaryota</taxon>
        <taxon>Metazoa</taxon>
        <taxon>Ecdysozoa</taxon>
        <taxon>Arthropoda</taxon>
        <taxon>Hexapoda</taxon>
        <taxon>Insecta</taxon>
        <taxon>Pterygota</taxon>
        <taxon>Neoptera</taxon>
        <taxon>Endopterygota</taxon>
        <taxon>Lepidoptera</taxon>
        <taxon>Glossata</taxon>
        <taxon>Ditrysia</taxon>
        <taxon>Tineoidea</taxon>
        <taxon>Psychidae</taxon>
        <taxon>Oiketicinae</taxon>
        <taxon>Eumeta</taxon>
    </lineage>
</organism>
<evidence type="ECO:0000313" key="2">
    <source>
        <dbReference type="Proteomes" id="UP000299102"/>
    </source>
</evidence>
<name>A0A4C1Z3K3_EUMVA</name>
<protein>
    <submittedName>
        <fullName evidence="1">Uncharacterized protein</fullName>
    </submittedName>
</protein>
<dbReference type="AlphaFoldDB" id="A0A4C1Z3K3"/>
<proteinExistence type="predicted"/>
<dbReference type="EMBL" id="BGZK01001521">
    <property type="protein sequence ID" value="GBP81624.1"/>
    <property type="molecule type" value="Genomic_DNA"/>
</dbReference>
<dbReference type="Proteomes" id="UP000299102">
    <property type="component" value="Unassembled WGS sequence"/>
</dbReference>
<comment type="caution">
    <text evidence="1">The sequence shown here is derived from an EMBL/GenBank/DDBJ whole genome shotgun (WGS) entry which is preliminary data.</text>
</comment>